<reference evidence="2 3" key="1">
    <citation type="submission" date="2016-11" db="EMBL/GenBank/DDBJ databases">
        <title>Paenibacillus species isolates.</title>
        <authorList>
            <person name="Beno S.M."/>
        </authorList>
    </citation>
    <scope>NUCLEOTIDE SEQUENCE [LARGE SCALE GENOMIC DNA]</scope>
    <source>
        <strain evidence="2 3">FSL R5-0378</strain>
    </source>
</reference>
<keyword evidence="3" id="KW-1185">Reference proteome</keyword>
<dbReference type="SUPFAM" id="SSF55729">
    <property type="entry name" value="Acyl-CoA N-acyltransferases (Nat)"/>
    <property type="match status" value="1"/>
</dbReference>
<dbReference type="InterPro" id="IPR038740">
    <property type="entry name" value="BioF2-like_GNAT_dom"/>
</dbReference>
<sequence length="376" mass="45095">MNTRIVTDMEGFQSLQEDWERLELQDPDATYYSTFQFNYFWWKTHSKDPGKRLFIVCCLLDNRVVGIAPLMIRRDRSKLFSCSTLCFIGQGDYFTFLLERGSGSEIKILKELFGAFHAHDSLWDKFELTHLTQESQLLHYLLRHEQYNEHVQYLTSCPVIPIREHETYERLSQTKDFIKMKKTRDKLRKQVNYRFKVVTGEQNAEIYDRVARVHRLLKEYLQTEKGRSERRSLFENEYTDEFLRRLFRNNEQVVVFMLEDESGEIINYSICYLYKDVLYDWNSGYAPEYSTFHGLANVLMIETLEHLFKEKLGKRLDCGAGSYAWKFKWTSRFNVNYTFKMWNLLKARGRLYRFLSGFKTMLQTAFIMTGMIEIML</sequence>
<dbReference type="STRING" id="297318.BK138_08970"/>
<evidence type="ECO:0000259" key="1">
    <source>
        <dbReference type="Pfam" id="PF13480"/>
    </source>
</evidence>
<dbReference type="EMBL" id="MRTP01000001">
    <property type="protein sequence ID" value="OMF58625.1"/>
    <property type="molecule type" value="Genomic_DNA"/>
</dbReference>
<dbReference type="Pfam" id="PF13480">
    <property type="entry name" value="Acetyltransf_6"/>
    <property type="match status" value="1"/>
</dbReference>
<comment type="caution">
    <text evidence="2">The sequence shown here is derived from an EMBL/GenBank/DDBJ whole genome shotgun (WGS) entry which is preliminary data.</text>
</comment>
<feature type="domain" description="BioF2-like acetyltransferase" evidence="1">
    <location>
        <begin position="180"/>
        <end position="326"/>
    </location>
</feature>
<dbReference type="AlphaFoldDB" id="A0A1R1F3L3"/>
<dbReference type="RefSeq" id="WP_076168508.1">
    <property type="nucleotide sequence ID" value="NZ_MRTP01000001.1"/>
</dbReference>
<proteinExistence type="predicted"/>
<evidence type="ECO:0000313" key="2">
    <source>
        <dbReference type="EMBL" id="OMF58625.1"/>
    </source>
</evidence>
<organism evidence="2 3">
    <name type="scientific">Paenibacillus rhizosphaerae</name>
    <dbReference type="NCBI Taxonomy" id="297318"/>
    <lineage>
        <taxon>Bacteria</taxon>
        <taxon>Bacillati</taxon>
        <taxon>Bacillota</taxon>
        <taxon>Bacilli</taxon>
        <taxon>Bacillales</taxon>
        <taxon>Paenibacillaceae</taxon>
        <taxon>Paenibacillus</taxon>
    </lineage>
</organism>
<protein>
    <recommendedName>
        <fullName evidence="1">BioF2-like acetyltransferase domain-containing protein</fullName>
    </recommendedName>
</protein>
<evidence type="ECO:0000313" key="3">
    <source>
        <dbReference type="Proteomes" id="UP000187172"/>
    </source>
</evidence>
<dbReference type="InterPro" id="IPR016181">
    <property type="entry name" value="Acyl_CoA_acyltransferase"/>
</dbReference>
<name>A0A1R1F3L3_9BACL</name>
<gene>
    <name evidence="2" type="ORF">BK138_08970</name>
</gene>
<dbReference type="Proteomes" id="UP000187172">
    <property type="component" value="Unassembled WGS sequence"/>
</dbReference>
<dbReference type="Gene3D" id="3.40.630.30">
    <property type="match status" value="1"/>
</dbReference>
<accession>A0A1R1F3L3</accession>